<feature type="binding site" evidence="13">
    <location>
        <begin position="53"/>
        <end position="60"/>
    </location>
    <ligand>
        <name>ATP</name>
        <dbReference type="ChEBI" id="CHEBI:30616"/>
    </ligand>
</feature>
<evidence type="ECO:0000256" key="11">
    <source>
        <dbReference type="ARBA" id="ARBA00023098"/>
    </source>
</evidence>
<evidence type="ECO:0000256" key="3">
    <source>
        <dbReference type="ARBA" id="ARBA00012071"/>
    </source>
</evidence>
<keyword evidence="7 13" id="KW-0808">Transferase</keyword>
<accession>A0A239CMP0</accession>
<keyword evidence="8 13" id="KW-0547">Nucleotide-binding</keyword>
<comment type="catalytic activity">
    <reaction evidence="13">
        <text>a lipid A disaccharide + ATP = a lipid IVA + ADP + H(+)</text>
        <dbReference type="Rhea" id="RHEA:67840"/>
        <dbReference type="ChEBI" id="CHEBI:15378"/>
        <dbReference type="ChEBI" id="CHEBI:30616"/>
        <dbReference type="ChEBI" id="CHEBI:176343"/>
        <dbReference type="ChEBI" id="CHEBI:176425"/>
        <dbReference type="ChEBI" id="CHEBI:456216"/>
        <dbReference type="EC" id="2.7.1.130"/>
    </reaction>
</comment>
<dbReference type="UniPathway" id="UPA00359">
    <property type="reaction ID" value="UER00482"/>
</dbReference>
<dbReference type="HAMAP" id="MF_00409">
    <property type="entry name" value="LpxK"/>
    <property type="match status" value="1"/>
</dbReference>
<evidence type="ECO:0000256" key="2">
    <source>
        <dbReference type="ARBA" id="ARBA00004870"/>
    </source>
</evidence>
<evidence type="ECO:0000256" key="6">
    <source>
        <dbReference type="ARBA" id="ARBA00022556"/>
    </source>
</evidence>
<evidence type="ECO:0000256" key="8">
    <source>
        <dbReference type="ARBA" id="ARBA00022741"/>
    </source>
</evidence>
<dbReference type="InterPro" id="IPR003758">
    <property type="entry name" value="LpxK"/>
</dbReference>
<dbReference type="GO" id="GO:0009244">
    <property type="term" value="P:lipopolysaccharide core region biosynthetic process"/>
    <property type="evidence" value="ECO:0007669"/>
    <property type="project" value="TreeGrafter"/>
</dbReference>
<keyword evidence="11 13" id="KW-0443">Lipid metabolism</keyword>
<dbReference type="EC" id="2.7.1.130" evidence="3 13"/>
<dbReference type="RefSeq" id="WP_089275366.1">
    <property type="nucleotide sequence ID" value="NZ_FZOC01000008.1"/>
</dbReference>
<sequence>MDISELQRRLAPALIPFGVLYAQAMRLRRRAFESGRLHQWRPNCPVVSVGNIGWGGSGKTPMCGHILRLATARGERAVVLTRGYGAKPHRLPLFVTPTENPTSCGDEPLLLARSHPDARVVVDPVRRRSGPWAYERFDPDFVLLDDGFQHLPVARDLDLVLLTPHDLGQGWDRVCPAGTWREGASALSRAGAFCVKVGPSCTLNGETGGDDIAAAIRRRLAPLGRPVYTFFLRPGGLKRLDGKARAADLGGERYVLATGIADPAQAAATAQALLGSPPALLIPFADHHAFTAKDVTDILAKAAGAQVLVTAKDAVKLSRLSEAGAFWALRTKLEWGPAHGAPQPFDQWFTAELDALAERYRPLAASEHL</sequence>
<comment type="pathway">
    <text evidence="2 13">Glycolipid biosynthesis; lipid IV(A) biosynthesis; lipid IV(A) from (3R)-3-hydroxytetradecanoyl-[acyl-carrier-protein] and UDP-N-acetyl-alpha-D-glucosamine: step 6/6.</text>
</comment>
<keyword evidence="6 13" id="KW-0441">Lipid A biosynthesis</keyword>
<gene>
    <name evidence="13" type="primary">lpxK</name>
    <name evidence="14" type="ORF">SAMN04488503_3180</name>
</gene>
<proteinExistence type="inferred from homology"/>
<dbReference type="NCBIfam" id="TIGR00682">
    <property type="entry name" value="lpxK"/>
    <property type="match status" value="1"/>
</dbReference>
<dbReference type="Pfam" id="PF02606">
    <property type="entry name" value="LpxK"/>
    <property type="match status" value="1"/>
</dbReference>
<comment type="similarity">
    <text evidence="13">Belongs to the LpxK family.</text>
</comment>
<keyword evidence="5 13" id="KW-0444">Lipid biosynthesis</keyword>
<comment type="function">
    <text evidence="1 13">Transfers the gamma-phosphate of ATP to the 4'-position of a tetraacyldisaccharide 1-phosphate intermediate (termed DS-1-P) to form tetraacyldisaccharide 1,4'-bis-phosphate (lipid IVA).</text>
</comment>
<name>A0A239CMP0_9BACT</name>
<dbReference type="PANTHER" id="PTHR42724">
    <property type="entry name" value="TETRAACYLDISACCHARIDE 4'-KINASE"/>
    <property type="match status" value="1"/>
</dbReference>
<keyword evidence="9 13" id="KW-0418">Kinase</keyword>
<organism evidence="14 15">
    <name type="scientific">Humidesulfovibrio mexicanus</name>
    <dbReference type="NCBI Taxonomy" id="147047"/>
    <lineage>
        <taxon>Bacteria</taxon>
        <taxon>Pseudomonadati</taxon>
        <taxon>Thermodesulfobacteriota</taxon>
        <taxon>Desulfovibrionia</taxon>
        <taxon>Desulfovibrionales</taxon>
        <taxon>Desulfovibrionaceae</taxon>
        <taxon>Humidesulfovibrio</taxon>
    </lineage>
</organism>
<evidence type="ECO:0000256" key="5">
    <source>
        <dbReference type="ARBA" id="ARBA00022516"/>
    </source>
</evidence>
<dbReference type="Proteomes" id="UP000198324">
    <property type="component" value="Unassembled WGS sequence"/>
</dbReference>
<evidence type="ECO:0000313" key="14">
    <source>
        <dbReference type="EMBL" id="SNS20613.1"/>
    </source>
</evidence>
<evidence type="ECO:0000256" key="7">
    <source>
        <dbReference type="ARBA" id="ARBA00022679"/>
    </source>
</evidence>
<evidence type="ECO:0000313" key="15">
    <source>
        <dbReference type="Proteomes" id="UP000198324"/>
    </source>
</evidence>
<dbReference type="PANTHER" id="PTHR42724:SF1">
    <property type="entry name" value="TETRAACYLDISACCHARIDE 4'-KINASE, MITOCHONDRIAL-RELATED"/>
    <property type="match status" value="1"/>
</dbReference>
<evidence type="ECO:0000256" key="4">
    <source>
        <dbReference type="ARBA" id="ARBA00016436"/>
    </source>
</evidence>
<evidence type="ECO:0000256" key="9">
    <source>
        <dbReference type="ARBA" id="ARBA00022777"/>
    </source>
</evidence>
<evidence type="ECO:0000256" key="10">
    <source>
        <dbReference type="ARBA" id="ARBA00022840"/>
    </source>
</evidence>
<dbReference type="GO" id="GO:0005886">
    <property type="term" value="C:plasma membrane"/>
    <property type="evidence" value="ECO:0007669"/>
    <property type="project" value="TreeGrafter"/>
</dbReference>
<dbReference type="GO" id="GO:0005524">
    <property type="term" value="F:ATP binding"/>
    <property type="evidence" value="ECO:0007669"/>
    <property type="project" value="UniProtKB-UniRule"/>
</dbReference>
<dbReference type="InterPro" id="IPR027417">
    <property type="entry name" value="P-loop_NTPase"/>
</dbReference>
<evidence type="ECO:0000256" key="1">
    <source>
        <dbReference type="ARBA" id="ARBA00002274"/>
    </source>
</evidence>
<dbReference type="EMBL" id="FZOC01000008">
    <property type="protein sequence ID" value="SNS20613.1"/>
    <property type="molecule type" value="Genomic_DNA"/>
</dbReference>
<dbReference type="SUPFAM" id="SSF52540">
    <property type="entry name" value="P-loop containing nucleoside triphosphate hydrolases"/>
    <property type="match status" value="1"/>
</dbReference>
<dbReference type="OrthoDB" id="9766423at2"/>
<keyword evidence="10 13" id="KW-0067">ATP-binding</keyword>
<keyword evidence="15" id="KW-1185">Reference proteome</keyword>
<protein>
    <recommendedName>
        <fullName evidence="4 13">Tetraacyldisaccharide 4'-kinase</fullName>
        <ecNumber evidence="3 13">2.7.1.130</ecNumber>
    </recommendedName>
    <alternativeName>
        <fullName evidence="12 13">Lipid A 4'-kinase</fullName>
    </alternativeName>
</protein>
<evidence type="ECO:0000256" key="12">
    <source>
        <dbReference type="ARBA" id="ARBA00029757"/>
    </source>
</evidence>
<reference evidence="14 15" key="1">
    <citation type="submission" date="2017-06" db="EMBL/GenBank/DDBJ databases">
        <authorList>
            <person name="Kim H.J."/>
            <person name="Triplett B.A."/>
        </authorList>
    </citation>
    <scope>NUCLEOTIDE SEQUENCE [LARGE SCALE GENOMIC DNA]</scope>
    <source>
        <strain evidence="14 15">DSM 13116</strain>
    </source>
</reference>
<dbReference type="GO" id="GO:0009029">
    <property type="term" value="F:lipid-A 4'-kinase activity"/>
    <property type="evidence" value="ECO:0007669"/>
    <property type="project" value="UniProtKB-UniRule"/>
</dbReference>
<dbReference type="AlphaFoldDB" id="A0A239CMP0"/>
<evidence type="ECO:0000256" key="13">
    <source>
        <dbReference type="HAMAP-Rule" id="MF_00409"/>
    </source>
</evidence>
<dbReference type="GO" id="GO:0009245">
    <property type="term" value="P:lipid A biosynthetic process"/>
    <property type="evidence" value="ECO:0007669"/>
    <property type="project" value="UniProtKB-UniRule"/>
</dbReference>